<feature type="chain" id="PRO_5023038382" evidence="1">
    <location>
        <begin position="27"/>
        <end position="253"/>
    </location>
</feature>
<dbReference type="NCBIfam" id="TIGR02780">
    <property type="entry name" value="TrbJ_Ti"/>
    <property type="match status" value="1"/>
</dbReference>
<name>A0A5C4NUV9_9BURK</name>
<evidence type="ECO:0000313" key="2">
    <source>
        <dbReference type="EMBL" id="TNC78213.1"/>
    </source>
</evidence>
<dbReference type="AlphaFoldDB" id="A0A5C4NUV9"/>
<gene>
    <name evidence="2" type="primary">trbJ</name>
    <name evidence="2" type="ORF">FHI69_02640</name>
</gene>
<dbReference type="NCBIfam" id="NF010452">
    <property type="entry name" value="PRK13879.1"/>
    <property type="match status" value="1"/>
</dbReference>
<keyword evidence="1" id="KW-0732">Signal</keyword>
<dbReference type="EMBL" id="VDGE01000001">
    <property type="protein sequence ID" value="TNC78213.1"/>
    <property type="molecule type" value="Genomic_DNA"/>
</dbReference>
<sequence>MDKSLAAKIMASMVLCIPITMQPARAGLPVIDASNLSQNSVSALENVAHTLKQIQQYRTQLQQYQNMLQNTAAPPAFIWDQASQTMNLLRREIDTLGYYKSSLGSIDAYLRKYRSASDYRGSPCFSVRGCTQAEWNAMSDAQRLGSDAQKRSTDALFRGLDRQQDAMEADARQLMKLQAAAQGASGQMQAIGYANQLASQQATQLLQIRGLLISQQNVIATRYQSLADREAMQRASDEVVLSNTYRPSPARGW</sequence>
<accession>A0A5C4NUV9</accession>
<dbReference type="Proteomes" id="UP000305681">
    <property type="component" value="Unassembled WGS sequence"/>
</dbReference>
<proteinExistence type="predicted"/>
<reference evidence="2 3" key="1">
    <citation type="submission" date="2019-06" db="EMBL/GenBank/DDBJ databases">
        <title>Genome sequence of Janthinobacterium lividum UCD_MED1.</title>
        <authorList>
            <person name="De Leon M.E."/>
            <person name="Jospin G."/>
        </authorList>
    </citation>
    <scope>NUCLEOTIDE SEQUENCE [LARGE SCALE GENOMIC DNA]</scope>
    <source>
        <strain evidence="2 3">UCD_MED1</strain>
    </source>
</reference>
<comment type="caution">
    <text evidence="2">The sequence shown here is derived from an EMBL/GenBank/DDBJ whole genome shotgun (WGS) entry which is preliminary data.</text>
</comment>
<evidence type="ECO:0000256" key="1">
    <source>
        <dbReference type="SAM" id="SignalP"/>
    </source>
</evidence>
<feature type="signal peptide" evidence="1">
    <location>
        <begin position="1"/>
        <end position="26"/>
    </location>
</feature>
<dbReference type="SUPFAM" id="SSF101082">
    <property type="entry name" value="Typo IV secretion system protein TraC"/>
    <property type="match status" value="1"/>
</dbReference>
<organism evidence="2 3">
    <name type="scientific">Janthinobacterium lividum</name>
    <dbReference type="NCBI Taxonomy" id="29581"/>
    <lineage>
        <taxon>Bacteria</taxon>
        <taxon>Pseudomonadati</taxon>
        <taxon>Pseudomonadota</taxon>
        <taxon>Betaproteobacteria</taxon>
        <taxon>Burkholderiales</taxon>
        <taxon>Oxalobacteraceae</taxon>
        <taxon>Janthinobacterium</taxon>
    </lineage>
</organism>
<evidence type="ECO:0000313" key="3">
    <source>
        <dbReference type="Proteomes" id="UP000305681"/>
    </source>
</evidence>
<dbReference type="InterPro" id="IPR014147">
    <property type="entry name" value="T4SS_TrbJ"/>
</dbReference>
<protein>
    <submittedName>
        <fullName evidence="2">P-type conjugative transfer protein TrbJ</fullName>
    </submittedName>
</protein>